<dbReference type="GO" id="GO:0005524">
    <property type="term" value="F:ATP binding"/>
    <property type="evidence" value="ECO:0007669"/>
    <property type="project" value="InterPro"/>
</dbReference>
<reference evidence="6" key="1">
    <citation type="submission" date="2015-01" db="EMBL/GenBank/DDBJ databases">
        <authorList>
            <person name="Manzoor Shahid"/>
            <person name="Zubair Saima"/>
        </authorList>
    </citation>
    <scope>NUCLEOTIDE SEQUENCE [LARGE SCALE GENOMIC DNA]</scope>
    <source>
        <strain evidence="6">V1</strain>
    </source>
</reference>
<dbReference type="PANTHER" id="PTHR42918">
    <property type="entry name" value="LYSYL-TRNA SYNTHETASE"/>
    <property type="match status" value="1"/>
</dbReference>
<dbReference type="InterPro" id="IPR006195">
    <property type="entry name" value="aa-tRNA-synth_II"/>
</dbReference>
<evidence type="ECO:0000256" key="1">
    <source>
        <dbReference type="ARBA" id="ARBA00022598"/>
    </source>
</evidence>
<organism evidence="5 6">
    <name type="scientific">Treponema phagedenis</name>
    <dbReference type="NCBI Taxonomy" id="162"/>
    <lineage>
        <taxon>Bacteria</taxon>
        <taxon>Pseudomonadati</taxon>
        <taxon>Spirochaetota</taxon>
        <taxon>Spirochaetia</taxon>
        <taxon>Spirochaetales</taxon>
        <taxon>Treponemataceae</taxon>
        <taxon>Treponema</taxon>
    </lineage>
</organism>
<evidence type="ECO:0000256" key="3">
    <source>
        <dbReference type="ARBA" id="ARBA00022840"/>
    </source>
</evidence>
<dbReference type="PROSITE" id="PS50862">
    <property type="entry name" value="AA_TRNA_LIGASE_II"/>
    <property type="match status" value="1"/>
</dbReference>
<proteinExistence type="predicted"/>
<keyword evidence="3" id="KW-0067">ATP-binding</keyword>
<evidence type="ECO:0000313" key="6">
    <source>
        <dbReference type="Proteomes" id="UP000042527"/>
    </source>
</evidence>
<evidence type="ECO:0000259" key="4">
    <source>
        <dbReference type="PROSITE" id="PS50862"/>
    </source>
</evidence>
<keyword evidence="2" id="KW-0547">Nucleotide-binding</keyword>
<dbReference type="EMBL" id="CDNC01000050">
    <property type="protein sequence ID" value="CEM63342.1"/>
    <property type="molecule type" value="Genomic_DNA"/>
</dbReference>
<name>A0A0B7H0C6_TREPH</name>
<dbReference type="InterPro" id="IPR045864">
    <property type="entry name" value="aa-tRNA-synth_II/BPL/LPL"/>
</dbReference>
<dbReference type="Proteomes" id="UP000042527">
    <property type="component" value="Unassembled WGS sequence"/>
</dbReference>
<dbReference type="SUPFAM" id="SSF55681">
    <property type="entry name" value="Class II aaRS and biotin synthetases"/>
    <property type="match status" value="1"/>
</dbReference>
<dbReference type="GO" id="GO:0005829">
    <property type="term" value="C:cytosol"/>
    <property type="evidence" value="ECO:0007669"/>
    <property type="project" value="TreeGrafter"/>
</dbReference>
<gene>
    <name evidence="5" type="ORF">TPHV1_80095</name>
</gene>
<sequence>MFVIAGLMRGQGVSAACSCGCPALFALAIVKKNETCYFYVMDIEALEFRALCLQTARDFFIENNYLELDTPALAAALIPETCLEVFQTEAIQPFMPKESAKKLFLVPSPEVFIKPVIAQTKRSVFQISKCYRNGESVGRIHSPEFTMLEYYTMNADYKDSIKITESFFCFIIDKIKNHPLASPEACNFFAEGFQLLTMEDAFIRYAGFSLAEQDSVKKLAEQARRLDLASGTEFAHYGWDDLYELILVHCIEPALPKKRCVALMDYPAEVPCLAKNKAFTIQTAEGKTVTRQVKERWEVYAGGIELANCYTEERDSDTVTRYFAEEAALKEKTALVPHPSVKNFGDICAQMPPCSGVALGMDRLIALLAGRKTIDSFFYA</sequence>
<dbReference type="InterPro" id="IPR004364">
    <property type="entry name" value="Aa-tRNA-synt_II"/>
</dbReference>
<evidence type="ECO:0000313" key="5">
    <source>
        <dbReference type="EMBL" id="CEM63342.1"/>
    </source>
</evidence>
<dbReference type="GO" id="GO:0004824">
    <property type="term" value="F:lysine-tRNA ligase activity"/>
    <property type="evidence" value="ECO:0007669"/>
    <property type="project" value="TreeGrafter"/>
</dbReference>
<evidence type="ECO:0000256" key="2">
    <source>
        <dbReference type="ARBA" id="ARBA00022741"/>
    </source>
</evidence>
<dbReference type="Pfam" id="PF00152">
    <property type="entry name" value="tRNA-synt_2"/>
    <property type="match status" value="1"/>
</dbReference>
<dbReference type="Gene3D" id="3.30.930.10">
    <property type="entry name" value="Bira Bifunctional Protein, Domain 2"/>
    <property type="match status" value="1"/>
</dbReference>
<dbReference type="GO" id="GO:0006430">
    <property type="term" value="P:lysyl-tRNA aminoacylation"/>
    <property type="evidence" value="ECO:0007669"/>
    <property type="project" value="TreeGrafter"/>
</dbReference>
<dbReference type="PANTHER" id="PTHR42918:SF6">
    <property type="entry name" value="ELONGATION FACTOR P--(R)-BETA-LYSINE LIGASE"/>
    <property type="match status" value="1"/>
</dbReference>
<keyword evidence="6" id="KW-1185">Reference proteome</keyword>
<feature type="domain" description="Aminoacyl-transfer RNA synthetases class-II family profile" evidence="4">
    <location>
        <begin position="54"/>
        <end position="375"/>
    </location>
</feature>
<dbReference type="GO" id="GO:0000049">
    <property type="term" value="F:tRNA binding"/>
    <property type="evidence" value="ECO:0007669"/>
    <property type="project" value="TreeGrafter"/>
</dbReference>
<keyword evidence="1 5" id="KW-0436">Ligase</keyword>
<accession>A0A0B7H0C6</accession>
<protein>
    <submittedName>
        <fullName evidence="5">tRNA ligases class II (D, K and N)</fullName>
    </submittedName>
</protein>
<dbReference type="AlphaFoldDB" id="A0A0B7H0C6"/>